<dbReference type="PANTHER" id="PTHR42643:SF24">
    <property type="entry name" value="IONOTROPIC RECEPTOR 60A"/>
    <property type="match status" value="1"/>
</dbReference>
<keyword evidence="10" id="KW-1185">Reference proteome</keyword>
<keyword evidence="7" id="KW-0325">Glycoprotein</keyword>
<keyword evidence="2" id="KW-1003">Cell membrane</keyword>
<evidence type="ECO:0000256" key="5">
    <source>
        <dbReference type="ARBA" id="ARBA00023136"/>
    </source>
</evidence>
<evidence type="ECO:0000313" key="10">
    <source>
        <dbReference type="Proteomes" id="UP001487740"/>
    </source>
</evidence>
<dbReference type="GO" id="GO:0005886">
    <property type="term" value="C:plasma membrane"/>
    <property type="evidence" value="ECO:0007669"/>
    <property type="project" value="UniProtKB-SubCell"/>
</dbReference>
<accession>A0AAW0UDF9</accession>
<dbReference type="AlphaFoldDB" id="A0AAW0UDF9"/>
<dbReference type="Proteomes" id="UP001487740">
    <property type="component" value="Unassembled WGS sequence"/>
</dbReference>
<keyword evidence="5 8" id="KW-0472">Membrane</keyword>
<evidence type="ECO:0000256" key="1">
    <source>
        <dbReference type="ARBA" id="ARBA00004651"/>
    </source>
</evidence>
<dbReference type="PANTHER" id="PTHR42643">
    <property type="entry name" value="IONOTROPIC RECEPTOR 20A-RELATED"/>
    <property type="match status" value="1"/>
</dbReference>
<gene>
    <name evidence="9" type="ORF">O3P69_004496</name>
</gene>
<reference evidence="9 10" key="1">
    <citation type="submission" date="2023-03" db="EMBL/GenBank/DDBJ databases">
        <title>High-quality genome of Scylla paramamosain provides insights in environmental adaptation.</title>
        <authorList>
            <person name="Zhang L."/>
        </authorList>
    </citation>
    <scope>NUCLEOTIDE SEQUENCE [LARGE SCALE GENOMIC DNA]</scope>
    <source>
        <strain evidence="9">LZ_2023a</strain>
        <tissue evidence="9">Muscle</tissue>
    </source>
</reference>
<protein>
    <submittedName>
        <fullName evidence="9">Uncharacterized protein</fullName>
    </submittedName>
</protein>
<evidence type="ECO:0000256" key="3">
    <source>
        <dbReference type="ARBA" id="ARBA00022692"/>
    </source>
</evidence>
<evidence type="ECO:0000256" key="7">
    <source>
        <dbReference type="ARBA" id="ARBA00023180"/>
    </source>
</evidence>
<proteinExistence type="predicted"/>
<dbReference type="Gene3D" id="1.10.287.70">
    <property type="match status" value="1"/>
</dbReference>
<feature type="transmembrane region" description="Helical" evidence="8">
    <location>
        <begin position="255"/>
        <end position="273"/>
    </location>
</feature>
<dbReference type="SUPFAM" id="SSF53850">
    <property type="entry name" value="Periplasmic binding protein-like II"/>
    <property type="match status" value="1"/>
</dbReference>
<evidence type="ECO:0000256" key="2">
    <source>
        <dbReference type="ARBA" id="ARBA00022475"/>
    </source>
</evidence>
<organism evidence="9 10">
    <name type="scientific">Scylla paramamosain</name>
    <name type="common">Mud crab</name>
    <dbReference type="NCBI Taxonomy" id="85552"/>
    <lineage>
        <taxon>Eukaryota</taxon>
        <taxon>Metazoa</taxon>
        <taxon>Ecdysozoa</taxon>
        <taxon>Arthropoda</taxon>
        <taxon>Crustacea</taxon>
        <taxon>Multicrustacea</taxon>
        <taxon>Malacostraca</taxon>
        <taxon>Eumalacostraca</taxon>
        <taxon>Eucarida</taxon>
        <taxon>Decapoda</taxon>
        <taxon>Pleocyemata</taxon>
        <taxon>Brachyura</taxon>
        <taxon>Eubrachyura</taxon>
        <taxon>Portunoidea</taxon>
        <taxon>Portunidae</taxon>
        <taxon>Portuninae</taxon>
        <taxon>Scylla</taxon>
    </lineage>
</organism>
<evidence type="ECO:0000256" key="4">
    <source>
        <dbReference type="ARBA" id="ARBA00022989"/>
    </source>
</evidence>
<sequence length="300" mass="33527">MMRVESDEDEVAVRVAVRYVTHGRKDNIIHRRIIVSEVVLLPETASVSSVSRCGMYTYLPYSKGGSQMVKIALWTPAHGFKAPLFCLLFPGQIPKVNVTSGPFMPYWDEEEVLAADGSKTIVYRGSDYRMVDAIASALNFTVRVLPTSSWTEVTRLVEEKISLISPILHGILPERVEKFDFTYLYENAYSSFGMAKPGLEPRWKSIYYPLSTALIRAGHNRNPNVGVGAVFQDMVGMLLGQNLPRRLSYTSSSRVLVAAWLVFALILGLAYRGNLTASLTLPKYPPRPETLKEIVDSVDM</sequence>
<evidence type="ECO:0000313" key="9">
    <source>
        <dbReference type="EMBL" id="KAK8397745.1"/>
    </source>
</evidence>
<keyword evidence="4 8" id="KW-1133">Transmembrane helix</keyword>
<comment type="caution">
    <text evidence="9">The sequence shown here is derived from an EMBL/GenBank/DDBJ whole genome shotgun (WGS) entry which is preliminary data.</text>
</comment>
<dbReference type="EMBL" id="JARAKH010000013">
    <property type="protein sequence ID" value="KAK8397745.1"/>
    <property type="molecule type" value="Genomic_DNA"/>
</dbReference>
<keyword evidence="3 8" id="KW-0812">Transmembrane</keyword>
<name>A0AAW0UDF9_SCYPA</name>
<evidence type="ECO:0000256" key="8">
    <source>
        <dbReference type="SAM" id="Phobius"/>
    </source>
</evidence>
<evidence type="ECO:0000256" key="6">
    <source>
        <dbReference type="ARBA" id="ARBA00023170"/>
    </source>
</evidence>
<dbReference type="InterPro" id="IPR052192">
    <property type="entry name" value="Insect_Ionotropic_Sensory_Rcpt"/>
</dbReference>
<comment type="subcellular location">
    <subcellularLocation>
        <location evidence="1">Cell membrane</location>
        <topology evidence="1">Multi-pass membrane protein</topology>
    </subcellularLocation>
</comment>
<keyword evidence="6" id="KW-0675">Receptor</keyword>